<dbReference type="Gene3D" id="3.40.640.10">
    <property type="entry name" value="Type I PLP-dependent aspartate aminotransferase-like (Major domain)"/>
    <property type="match status" value="1"/>
</dbReference>
<dbReference type="GO" id="GO:0046513">
    <property type="term" value="P:ceramide biosynthetic process"/>
    <property type="evidence" value="ECO:0007669"/>
    <property type="project" value="TreeGrafter"/>
</dbReference>
<dbReference type="AlphaFoldDB" id="A0A2P2IBK8"/>
<dbReference type="PANTHER" id="PTHR13693:SF2">
    <property type="entry name" value="SERINE PALMITOYLTRANSFERASE 1"/>
    <property type="match status" value="1"/>
</dbReference>
<keyword evidence="9" id="KW-0443">Lipid metabolism</keyword>
<keyword evidence="14" id="KW-0472">Membrane</keyword>
<protein>
    <recommendedName>
        <fullName evidence="11">Serine palmitoyltransferase 1</fullName>
        <ecNumber evidence="5">2.3.1.50</ecNumber>
    </recommendedName>
    <alternativeName>
        <fullName evidence="12">Long chain base biosynthesis protein 1</fullName>
    </alternativeName>
    <alternativeName>
        <fullName evidence="13">Serine-palmitoyl-CoA transferase 1</fullName>
    </alternativeName>
</protein>
<evidence type="ECO:0000256" key="5">
    <source>
        <dbReference type="ARBA" id="ARBA00013220"/>
    </source>
</evidence>
<comment type="pathway">
    <text evidence="2">Lipid metabolism; sphingolipid metabolism.</text>
</comment>
<evidence type="ECO:0000256" key="6">
    <source>
        <dbReference type="ARBA" id="ARBA00022679"/>
    </source>
</evidence>
<evidence type="ECO:0000256" key="12">
    <source>
        <dbReference type="ARBA" id="ARBA00041765"/>
    </source>
</evidence>
<evidence type="ECO:0000256" key="1">
    <source>
        <dbReference type="ARBA" id="ARBA00001933"/>
    </source>
</evidence>
<evidence type="ECO:0000256" key="13">
    <source>
        <dbReference type="ARBA" id="ARBA00042649"/>
    </source>
</evidence>
<evidence type="ECO:0000259" key="15">
    <source>
        <dbReference type="Pfam" id="PF00155"/>
    </source>
</evidence>
<dbReference type="InterPro" id="IPR050087">
    <property type="entry name" value="AON_synthase_class-II"/>
</dbReference>
<keyword evidence="14" id="KW-1133">Transmembrane helix</keyword>
<comment type="similarity">
    <text evidence="4">Belongs to the class-II pyridoxal-phosphate-dependent aminotransferase family.</text>
</comment>
<dbReference type="Pfam" id="PF00155">
    <property type="entry name" value="Aminotran_1_2"/>
    <property type="match status" value="1"/>
</dbReference>
<sequence>MSEKWNVYESFQALLELGPFHIALEVILLAWVVWLLVAAKSRPRSIKLTKKEEEQLLAEWTPEPLLSSTPDPNHPALHTRTVHGKLGHYVDLGNGPLLNLASNDYLRFSENKSIEAAALECLHQYGVGSCGPRSFYGTTAMHIELESRISEFFNVENAVMYAYGFSTMASAIPCYAKSGDVIFVDEAVYFPIQRGLQASRSRILYFRHNDTEHLKELLEQQARDDKQDPKKASATRRFLVTEGLYFNTGDICPLPELVAFRRQYKLRFFLDESCSFGVLGPTGKGVMEHYNIPVHEVDLLMCSLEYAGATTGGFTAGTRFVVEHQRLSGLGYAFSASLPPMLAASAKQMLDVLEEEGSVLAPALRDRCRQMHKKLLEALPAQVTVVGLEVSPIKHLNLSAVTSLSEEQQEKTLHKVVKEVEERGVAVVVASLRRSEELRPPPPSIRLGVSVKLTDQQIDTAVAALADAFRVVLL</sequence>
<accession>A0A2P2IBK8</accession>
<evidence type="ECO:0000256" key="9">
    <source>
        <dbReference type="ARBA" id="ARBA00023098"/>
    </source>
</evidence>
<dbReference type="InterPro" id="IPR015424">
    <property type="entry name" value="PyrdxlP-dep_Trfase"/>
</dbReference>
<dbReference type="GO" id="GO:0004758">
    <property type="term" value="F:serine C-palmitoyltransferase activity"/>
    <property type="evidence" value="ECO:0007669"/>
    <property type="project" value="UniProtKB-EC"/>
</dbReference>
<feature type="transmembrane region" description="Helical" evidence="14">
    <location>
        <begin position="20"/>
        <end position="39"/>
    </location>
</feature>
<evidence type="ECO:0000256" key="7">
    <source>
        <dbReference type="ARBA" id="ARBA00022898"/>
    </source>
</evidence>
<evidence type="ECO:0000256" key="8">
    <source>
        <dbReference type="ARBA" id="ARBA00022919"/>
    </source>
</evidence>
<comment type="pathway">
    <text evidence="3">Sphingolipid metabolism.</text>
</comment>
<evidence type="ECO:0000256" key="11">
    <source>
        <dbReference type="ARBA" id="ARBA00041066"/>
    </source>
</evidence>
<dbReference type="InterPro" id="IPR004839">
    <property type="entry name" value="Aminotransferase_I/II_large"/>
</dbReference>
<organism evidence="16">
    <name type="scientific">Hirondellea gigas</name>
    <dbReference type="NCBI Taxonomy" id="1518452"/>
    <lineage>
        <taxon>Eukaryota</taxon>
        <taxon>Metazoa</taxon>
        <taxon>Ecdysozoa</taxon>
        <taxon>Arthropoda</taxon>
        <taxon>Crustacea</taxon>
        <taxon>Multicrustacea</taxon>
        <taxon>Malacostraca</taxon>
        <taxon>Eumalacostraca</taxon>
        <taxon>Peracarida</taxon>
        <taxon>Amphipoda</taxon>
        <taxon>Amphilochidea</taxon>
        <taxon>Lysianassida</taxon>
        <taxon>Lysianassidira</taxon>
        <taxon>Lysianassoidea</taxon>
        <taxon>Lysianassidae</taxon>
        <taxon>Hirondellea</taxon>
    </lineage>
</organism>
<name>A0A2P2IBK8_9CRUS</name>
<feature type="domain" description="Aminotransferase class I/classII large" evidence="15">
    <location>
        <begin position="97"/>
        <end position="465"/>
    </location>
</feature>
<evidence type="ECO:0000256" key="3">
    <source>
        <dbReference type="ARBA" id="ARBA00004991"/>
    </source>
</evidence>
<dbReference type="EC" id="2.3.1.50" evidence="5"/>
<keyword evidence="8" id="KW-0746">Sphingolipid metabolism</keyword>
<dbReference type="PANTHER" id="PTHR13693">
    <property type="entry name" value="CLASS II AMINOTRANSFERASE/8-AMINO-7-OXONONANOATE SYNTHASE"/>
    <property type="match status" value="1"/>
</dbReference>
<evidence type="ECO:0000256" key="2">
    <source>
        <dbReference type="ARBA" id="ARBA00004760"/>
    </source>
</evidence>
<evidence type="ECO:0000256" key="10">
    <source>
        <dbReference type="ARBA" id="ARBA00023315"/>
    </source>
</evidence>
<dbReference type="GO" id="GO:0046512">
    <property type="term" value="P:sphingosine biosynthetic process"/>
    <property type="evidence" value="ECO:0007669"/>
    <property type="project" value="TreeGrafter"/>
</dbReference>
<evidence type="ECO:0000256" key="4">
    <source>
        <dbReference type="ARBA" id="ARBA00008392"/>
    </source>
</evidence>
<dbReference type="Gene3D" id="3.90.1150.10">
    <property type="entry name" value="Aspartate Aminotransferase, domain 1"/>
    <property type="match status" value="1"/>
</dbReference>
<keyword evidence="6 16" id="KW-0808">Transferase</keyword>
<dbReference type="InterPro" id="IPR015421">
    <property type="entry name" value="PyrdxlP-dep_Trfase_major"/>
</dbReference>
<comment type="cofactor">
    <cofactor evidence="1">
        <name>pyridoxal 5'-phosphate</name>
        <dbReference type="ChEBI" id="CHEBI:597326"/>
    </cofactor>
</comment>
<keyword evidence="14" id="KW-0812">Transmembrane</keyword>
<dbReference type="SUPFAM" id="SSF53383">
    <property type="entry name" value="PLP-dependent transferases"/>
    <property type="match status" value="1"/>
</dbReference>
<evidence type="ECO:0000313" key="16">
    <source>
        <dbReference type="EMBL" id="LAB71401.1"/>
    </source>
</evidence>
<dbReference type="GO" id="GO:0005783">
    <property type="term" value="C:endoplasmic reticulum"/>
    <property type="evidence" value="ECO:0007669"/>
    <property type="project" value="TreeGrafter"/>
</dbReference>
<reference evidence="16" key="1">
    <citation type="journal article" date="2018" name="Biosci. Biotechnol. Biochem.">
        <title>Polysaccharide hydrolase of the hadal zone amphipods Hirondellea gigas.</title>
        <authorList>
            <person name="Kobayashi H."/>
            <person name="Nagahama T."/>
            <person name="Arai W."/>
            <person name="Sasagawa Y."/>
            <person name="Umeda M."/>
            <person name="Hayashi T."/>
            <person name="Nikaido I."/>
            <person name="Watanabe H."/>
            <person name="Oguri K."/>
            <person name="Kitazato H."/>
            <person name="Fujioka K."/>
            <person name="Kido Y."/>
            <person name="Takami H."/>
        </authorList>
    </citation>
    <scope>NUCLEOTIDE SEQUENCE</scope>
    <source>
        <tissue evidence="16">Whole body</tissue>
    </source>
</reference>
<proteinExistence type="evidence at transcript level"/>
<keyword evidence="10" id="KW-0012">Acyltransferase</keyword>
<dbReference type="InterPro" id="IPR015422">
    <property type="entry name" value="PyrdxlP-dep_Trfase_small"/>
</dbReference>
<dbReference type="EMBL" id="IACF01005818">
    <property type="protein sequence ID" value="LAB71401.1"/>
    <property type="molecule type" value="mRNA"/>
</dbReference>
<evidence type="ECO:0000256" key="14">
    <source>
        <dbReference type="SAM" id="Phobius"/>
    </source>
</evidence>
<keyword evidence="7" id="KW-0663">Pyridoxal phosphate</keyword>
<dbReference type="GO" id="GO:0030170">
    <property type="term" value="F:pyridoxal phosphate binding"/>
    <property type="evidence" value="ECO:0007669"/>
    <property type="project" value="InterPro"/>
</dbReference>
<dbReference type="GO" id="GO:0016020">
    <property type="term" value="C:membrane"/>
    <property type="evidence" value="ECO:0007669"/>
    <property type="project" value="GOC"/>
</dbReference>